<comment type="cofactor">
    <cofactor evidence="9">
        <name>a divalent metal cation</name>
        <dbReference type="ChEBI" id="CHEBI:60240"/>
    </cofactor>
    <text evidence="9">Binds 2 divalent metal cations per subunit. Site 1 may preferentially bind zinc ions, while site 2 has a preference for magnesium and/or manganese ions.</text>
</comment>
<evidence type="ECO:0000256" key="6">
    <source>
        <dbReference type="PIRSR" id="PIRSR623088-1"/>
    </source>
</evidence>
<comment type="pathway">
    <text evidence="2">Purine metabolism; 3',5'-cyclic AMP degradation; AMP from 3',5'-cyclic AMP: step 1/1.</text>
</comment>
<feature type="binding site" evidence="8">
    <location>
        <position position="233"/>
    </location>
    <ligand>
        <name>Zn(2+)</name>
        <dbReference type="ChEBI" id="CHEBI:29105"/>
        <label>1</label>
    </ligand>
</feature>
<keyword evidence="4 9" id="KW-0378">Hydrolase</keyword>
<feature type="region of interest" description="Disordered" evidence="10">
    <location>
        <begin position="626"/>
        <end position="662"/>
    </location>
</feature>
<dbReference type="CDD" id="cd00077">
    <property type="entry name" value="HDc"/>
    <property type="match status" value="1"/>
</dbReference>
<proteinExistence type="inferred from homology"/>
<sequence length="806" mass="90948">MQHCGFCSMVSDFLCRTLCVGSRRGSSDTYYRELGDQDTLRIDDNKSSTSSSFSNDVEEIIFVTVHESQPQARRRSDEDAIANMNEKAAVTGRFLTLKTRRRRPLLPKVQHDELLLDTLQLRQQQCILNQSALWNFNAFALENVSGGRCLPELCYHLFHEYGLISHYRLDAAMLWRLFSLIEEGYRSSNPYHNAVHAADVTQAMHCFLQQKQILPFMEPQELLACLLAAMAHDLDHPGVNQTFLIATSDYIANLYDNKSVLENHHWRCATSCLIESGVMESLSHIWSSLQDQISALILATDITRQQEYLNVFKGHIDNNTLDLRKREHRFLVMQIALKCADISNPCRPWEISRNWSFKVCEEFFKQGEYERKLKIPVSALCDRNTISIPNIQIGFGKFIVTPLIMEWHRFLQNDLSTQMLDNLLSNLNKWEQLMVIEGPEKKRTEAPDTDTAKNDIEVGSELSDSSELLLPGRRSSLNPIKPKSIKEQLRRFSVPLNILQEKKIKRRVKSRASVSSSETRRGASRLDIQFSVRSQQSSPERGQAAVFSTEKYLSTENLLQVDDTDDEGNRQTFSNVETTFLECLLPPRYLHKSTEDIRSSPQTTKTDFLQRLENLKATKFRWFKKSEADKNGRNEASTSGTATQEGGRREARGDAASTMGSRLRDNLSAVTLDGLHLQQLTPRRKSMPADVTSATAGAPKEKKVLDLAVIPPLLKHAASGKEECRRRRGSAPAPVAVSELRGLAQSAQGAQVARSGAPTGTRKKASAVATCQQWLARASNAQEKSLSNIPRRSSLPIEVMTGTAYQ</sequence>
<feature type="binding site" evidence="8">
    <location>
        <position position="341"/>
    </location>
    <ligand>
        <name>Zn(2+)</name>
        <dbReference type="ChEBI" id="CHEBI:29105"/>
        <label>1</label>
    </ligand>
</feature>
<dbReference type="GO" id="GO:0007165">
    <property type="term" value="P:signal transduction"/>
    <property type="evidence" value="ECO:0007669"/>
    <property type="project" value="InterPro"/>
</dbReference>
<dbReference type="InterPro" id="IPR036971">
    <property type="entry name" value="PDEase_catalytic_dom_sf"/>
</dbReference>
<dbReference type="PANTHER" id="PTHR11347">
    <property type="entry name" value="CYCLIC NUCLEOTIDE PHOSPHODIESTERASE"/>
    <property type="match status" value="1"/>
</dbReference>
<feature type="region of interest" description="Disordered" evidence="10">
    <location>
        <begin position="780"/>
        <end position="806"/>
    </location>
</feature>
<feature type="region of interest" description="Disordered" evidence="10">
    <location>
        <begin position="678"/>
        <end position="697"/>
    </location>
</feature>
<evidence type="ECO:0000259" key="11">
    <source>
        <dbReference type="PROSITE" id="PS51845"/>
    </source>
</evidence>
<evidence type="ECO:0000256" key="7">
    <source>
        <dbReference type="PIRSR" id="PIRSR623088-2"/>
    </source>
</evidence>
<name>A0AAJ6Z036_PAPXU</name>
<comment type="catalytic activity">
    <reaction evidence="1">
        <text>3',5'-cyclic AMP + H2O = AMP + H(+)</text>
        <dbReference type="Rhea" id="RHEA:25277"/>
        <dbReference type="ChEBI" id="CHEBI:15377"/>
        <dbReference type="ChEBI" id="CHEBI:15378"/>
        <dbReference type="ChEBI" id="CHEBI:58165"/>
        <dbReference type="ChEBI" id="CHEBI:456215"/>
        <dbReference type="EC" id="3.1.4.53"/>
    </reaction>
</comment>
<dbReference type="EC" id="3.1.4.-" evidence="9"/>
<comment type="similarity">
    <text evidence="5">Belongs to the cyclic nucleotide phosphodiesterase family. PDE7 subfamily.</text>
</comment>
<dbReference type="InterPro" id="IPR023088">
    <property type="entry name" value="PDEase"/>
</dbReference>
<dbReference type="InterPro" id="IPR023174">
    <property type="entry name" value="PDEase_CS"/>
</dbReference>
<evidence type="ECO:0000313" key="12">
    <source>
        <dbReference type="RefSeq" id="XP_013162425.1"/>
    </source>
</evidence>
<dbReference type="GO" id="GO:0046872">
    <property type="term" value="F:metal ion binding"/>
    <property type="evidence" value="ECO:0007669"/>
    <property type="project" value="UniProtKB-KW"/>
</dbReference>
<feature type="binding site" evidence="8">
    <location>
        <position position="232"/>
    </location>
    <ligand>
        <name>Zn(2+)</name>
        <dbReference type="ChEBI" id="CHEBI:29105"/>
        <label>1</label>
    </ligand>
</feature>
<dbReference type="InterPro" id="IPR002073">
    <property type="entry name" value="PDEase_catalytic_dom"/>
</dbReference>
<dbReference type="PROSITE" id="PS51845">
    <property type="entry name" value="PDEASE_I_2"/>
    <property type="match status" value="1"/>
</dbReference>
<dbReference type="PRINTS" id="PR00387">
    <property type="entry name" value="PDIESTERASE1"/>
</dbReference>
<evidence type="ECO:0000256" key="3">
    <source>
        <dbReference type="ARBA" id="ARBA00022723"/>
    </source>
</evidence>
<accession>A0AAJ6Z036</accession>
<organism evidence="12">
    <name type="scientific">Papilio xuthus</name>
    <name type="common">Asian swallowtail butterfly</name>
    <dbReference type="NCBI Taxonomy" id="66420"/>
    <lineage>
        <taxon>Eukaryota</taxon>
        <taxon>Metazoa</taxon>
        <taxon>Ecdysozoa</taxon>
        <taxon>Arthropoda</taxon>
        <taxon>Hexapoda</taxon>
        <taxon>Insecta</taxon>
        <taxon>Pterygota</taxon>
        <taxon>Neoptera</taxon>
        <taxon>Endopterygota</taxon>
        <taxon>Lepidoptera</taxon>
        <taxon>Glossata</taxon>
        <taxon>Ditrysia</taxon>
        <taxon>Papilionoidea</taxon>
        <taxon>Papilionidae</taxon>
        <taxon>Papilioninae</taxon>
        <taxon>Papilio</taxon>
    </lineage>
</organism>
<evidence type="ECO:0000256" key="1">
    <source>
        <dbReference type="ARBA" id="ARBA00000621"/>
    </source>
</evidence>
<feature type="binding site" evidence="7">
    <location>
        <position position="392"/>
    </location>
    <ligand>
        <name>AMP</name>
        <dbReference type="ChEBI" id="CHEBI:456215"/>
    </ligand>
</feature>
<evidence type="ECO:0000256" key="5">
    <source>
        <dbReference type="ARBA" id="ARBA00061458"/>
    </source>
</evidence>
<dbReference type="PROSITE" id="PS00126">
    <property type="entry name" value="PDEASE_I_1"/>
    <property type="match status" value="1"/>
</dbReference>
<dbReference type="SUPFAM" id="SSF109604">
    <property type="entry name" value="HD-domain/PDEase-like"/>
    <property type="match status" value="1"/>
</dbReference>
<dbReference type="GO" id="GO:0004115">
    <property type="term" value="F:3',5'-cyclic-AMP phosphodiesterase activity"/>
    <property type="evidence" value="ECO:0007669"/>
    <property type="project" value="UniProtKB-EC"/>
</dbReference>
<dbReference type="Gene3D" id="1.10.1300.10">
    <property type="entry name" value="3'5'-cyclic nucleotide phosphodiesterase, catalytic domain"/>
    <property type="match status" value="1"/>
</dbReference>
<keyword evidence="3 8" id="KW-0479">Metal-binding</keyword>
<evidence type="ECO:0000256" key="2">
    <source>
        <dbReference type="ARBA" id="ARBA00004703"/>
    </source>
</evidence>
<dbReference type="GeneID" id="106113912"/>
<dbReference type="SMART" id="SM00471">
    <property type="entry name" value="HDc"/>
    <property type="match status" value="1"/>
</dbReference>
<feature type="active site" description="Proton donor" evidence="6">
    <location>
        <position position="192"/>
    </location>
</feature>
<feature type="compositionally biased region" description="Polar residues" evidence="10">
    <location>
        <begin position="634"/>
        <end position="644"/>
    </location>
</feature>
<feature type="binding site" evidence="8">
    <location>
        <position position="196"/>
    </location>
    <ligand>
        <name>Zn(2+)</name>
        <dbReference type="ChEBI" id="CHEBI:29105"/>
        <label>1</label>
    </ligand>
</feature>
<feature type="domain" description="PDEase" evidence="11">
    <location>
        <begin position="102"/>
        <end position="437"/>
    </location>
</feature>
<evidence type="ECO:0000256" key="10">
    <source>
        <dbReference type="SAM" id="MobiDB-lite"/>
    </source>
</evidence>
<dbReference type="RefSeq" id="XP_013162425.1">
    <property type="nucleotide sequence ID" value="XM_013306971.1"/>
</dbReference>
<feature type="compositionally biased region" description="Polar residues" evidence="10">
    <location>
        <begin position="780"/>
        <end position="791"/>
    </location>
</feature>
<feature type="binding site" evidence="7">
    <location>
        <position position="341"/>
    </location>
    <ligand>
        <name>AMP</name>
        <dbReference type="ChEBI" id="CHEBI:456215"/>
    </ligand>
</feature>
<dbReference type="AlphaFoldDB" id="A0AAJ6Z036"/>
<feature type="binding site" evidence="7">
    <location>
        <begin position="192"/>
        <end position="196"/>
    </location>
    <ligand>
        <name>AMP</name>
        <dbReference type="ChEBI" id="CHEBI:456215"/>
    </ligand>
</feature>
<evidence type="ECO:0000256" key="4">
    <source>
        <dbReference type="ARBA" id="ARBA00022801"/>
    </source>
</evidence>
<dbReference type="FunFam" id="1.10.1300.10:FF:000004">
    <property type="entry name" value="Phosphodiesterase"/>
    <property type="match status" value="1"/>
</dbReference>
<dbReference type="Proteomes" id="UP000694872">
    <property type="component" value="Unplaced"/>
</dbReference>
<reference evidence="12" key="1">
    <citation type="submission" date="2025-08" db="UniProtKB">
        <authorList>
            <consortium name="RefSeq"/>
        </authorList>
    </citation>
    <scope>IDENTIFICATION</scope>
</reference>
<dbReference type="KEGG" id="pxu:106113912"/>
<protein>
    <recommendedName>
        <fullName evidence="9">Phosphodiesterase</fullName>
        <ecNumber evidence="9">3.1.4.-</ecNumber>
    </recommendedName>
</protein>
<gene>
    <name evidence="12" type="primary">LOC106113912</name>
</gene>
<dbReference type="InterPro" id="IPR003607">
    <property type="entry name" value="HD/PDEase_dom"/>
</dbReference>
<feature type="binding site" evidence="8">
    <location>
        <position position="233"/>
    </location>
    <ligand>
        <name>Zn(2+)</name>
        <dbReference type="ChEBI" id="CHEBI:29105"/>
        <label>2</label>
    </ligand>
</feature>
<evidence type="ECO:0000256" key="8">
    <source>
        <dbReference type="PIRSR" id="PIRSR623088-3"/>
    </source>
</evidence>
<feature type="binding site" evidence="7">
    <location>
        <position position="233"/>
    </location>
    <ligand>
        <name>AMP</name>
        <dbReference type="ChEBI" id="CHEBI:456215"/>
    </ligand>
</feature>
<evidence type="ECO:0000256" key="9">
    <source>
        <dbReference type="RuleBase" id="RU363067"/>
    </source>
</evidence>
<dbReference type="Pfam" id="PF00233">
    <property type="entry name" value="PDEase_I"/>
    <property type="match status" value="1"/>
</dbReference>